<keyword evidence="6" id="KW-1185">Reference proteome</keyword>
<keyword evidence="5" id="KW-0378">Hydrolase</keyword>
<evidence type="ECO:0000259" key="4">
    <source>
        <dbReference type="SMART" id="SM00849"/>
    </source>
</evidence>
<sequence length="268" mass="28778">MESGSMLKTGLTDSWEVASGIVGLRTLFVNVAFLGRTGGDWILVDAGLGMFAGSIRKLAQKRFGRPPAAIILTHGHFDHVGTIGELIEEWSVPVYAHLLELPYLTGKQDYPPGDPSVDGGMMAEISPLYPHRGMDLGGAVAALPEDGSVPGAEGWRWVHTPGHSPGHISLFRDADKALIAGDAFITVKQESALSVVRQDKEIHGPPTYFTPDWAAAEKSVVRLAGLKPQFALTGHGLPVSGAELSARLEYLAVHFKEMAVPDHGKYLR</sequence>
<proteinExistence type="predicted"/>
<dbReference type="CDD" id="cd07721">
    <property type="entry name" value="yflN-like_MBL-fold"/>
    <property type="match status" value="1"/>
</dbReference>
<dbReference type="EMBL" id="RQPI01000006">
    <property type="protein sequence ID" value="RQW11306.1"/>
    <property type="molecule type" value="Genomic_DNA"/>
</dbReference>
<comment type="catalytic activity">
    <reaction evidence="3">
        <text>3',5'-cyclic UMP + H2O = UMP + H(+)</text>
        <dbReference type="Rhea" id="RHEA:70575"/>
        <dbReference type="ChEBI" id="CHEBI:15377"/>
        <dbReference type="ChEBI" id="CHEBI:15378"/>
        <dbReference type="ChEBI" id="CHEBI:57865"/>
        <dbReference type="ChEBI" id="CHEBI:184387"/>
    </reaction>
    <physiologicalReaction direction="left-to-right" evidence="3">
        <dbReference type="Rhea" id="RHEA:70576"/>
    </physiologicalReaction>
</comment>
<evidence type="ECO:0000256" key="2">
    <source>
        <dbReference type="ARBA" id="ARBA00034301"/>
    </source>
</evidence>
<organism evidence="5 6">
    <name type="scientific">Paenibacillus rhizophilus</name>
    <dbReference type="NCBI Taxonomy" id="1850366"/>
    <lineage>
        <taxon>Bacteria</taxon>
        <taxon>Bacillati</taxon>
        <taxon>Bacillota</taxon>
        <taxon>Bacilli</taxon>
        <taxon>Bacillales</taxon>
        <taxon>Paenibacillaceae</taxon>
        <taxon>Paenibacillus</taxon>
    </lineage>
</organism>
<dbReference type="SUPFAM" id="SSF56281">
    <property type="entry name" value="Metallo-hydrolase/oxidoreductase"/>
    <property type="match status" value="1"/>
</dbReference>
<dbReference type="OrthoDB" id="9802248at2"/>
<dbReference type="Pfam" id="PF00753">
    <property type="entry name" value="Lactamase_B"/>
    <property type="match status" value="1"/>
</dbReference>
<comment type="function">
    <text evidence="2">Counteracts the endogenous Pycsar antiviral defense system. Phosphodiesterase that enables metal-dependent hydrolysis of host cyclic nucleotide Pycsar defense signals such as cCMP and cUMP.</text>
</comment>
<dbReference type="PANTHER" id="PTHR42951">
    <property type="entry name" value="METALLO-BETA-LACTAMASE DOMAIN-CONTAINING"/>
    <property type="match status" value="1"/>
</dbReference>
<dbReference type="AlphaFoldDB" id="A0A3N9Q1D2"/>
<dbReference type="InterPro" id="IPR050855">
    <property type="entry name" value="NDM-1-like"/>
</dbReference>
<evidence type="ECO:0000256" key="3">
    <source>
        <dbReference type="ARBA" id="ARBA00048505"/>
    </source>
</evidence>
<evidence type="ECO:0000313" key="5">
    <source>
        <dbReference type="EMBL" id="RQW11306.1"/>
    </source>
</evidence>
<accession>A0A3N9Q1D2</accession>
<dbReference type="InterPro" id="IPR036866">
    <property type="entry name" value="RibonucZ/Hydroxyglut_hydro"/>
</dbReference>
<name>A0A3N9Q1D2_9BACL</name>
<dbReference type="PANTHER" id="PTHR42951:SF17">
    <property type="entry name" value="METALLO-BETA-LACTAMASE DOMAIN-CONTAINING PROTEIN"/>
    <property type="match status" value="1"/>
</dbReference>
<dbReference type="GO" id="GO:0016787">
    <property type="term" value="F:hydrolase activity"/>
    <property type="evidence" value="ECO:0007669"/>
    <property type="project" value="UniProtKB-KW"/>
</dbReference>
<comment type="caution">
    <text evidence="5">The sequence shown here is derived from an EMBL/GenBank/DDBJ whole genome shotgun (WGS) entry which is preliminary data.</text>
</comment>
<dbReference type="InterPro" id="IPR001279">
    <property type="entry name" value="Metallo-B-lactamas"/>
</dbReference>
<dbReference type="RefSeq" id="WP_124696033.1">
    <property type="nucleotide sequence ID" value="NZ_JBHUFE010000031.1"/>
</dbReference>
<dbReference type="Gene3D" id="3.60.15.10">
    <property type="entry name" value="Ribonuclease Z/Hydroxyacylglutathione hydrolase-like"/>
    <property type="match status" value="1"/>
</dbReference>
<dbReference type="SMART" id="SM00849">
    <property type="entry name" value="Lactamase_B"/>
    <property type="match status" value="1"/>
</dbReference>
<dbReference type="Proteomes" id="UP000282529">
    <property type="component" value="Unassembled WGS sequence"/>
</dbReference>
<gene>
    <name evidence="5" type="ORF">EH198_13475</name>
</gene>
<feature type="domain" description="Metallo-beta-lactamase" evidence="4">
    <location>
        <begin position="28"/>
        <end position="235"/>
    </location>
</feature>
<reference evidence="5 6" key="1">
    <citation type="submission" date="2018-11" db="EMBL/GenBank/DDBJ databases">
        <title>Genome sequence of strain 7197.</title>
        <authorList>
            <person name="Gao J."/>
            <person name="Sun J."/>
        </authorList>
    </citation>
    <scope>NUCLEOTIDE SEQUENCE [LARGE SCALE GENOMIC DNA]</scope>
    <source>
        <strain evidence="5 6">7197</strain>
    </source>
</reference>
<protein>
    <submittedName>
        <fullName evidence="5">MBL fold metallo-hydrolase</fullName>
    </submittedName>
</protein>
<evidence type="ECO:0000313" key="6">
    <source>
        <dbReference type="Proteomes" id="UP000282529"/>
    </source>
</evidence>
<comment type="catalytic activity">
    <reaction evidence="1">
        <text>3',5'-cyclic CMP + H2O = CMP + H(+)</text>
        <dbReference type="Rhea" id="RHEA:72675"/>
        <dbReference type="ChEBI" id="CHEBI:15377"/>
        <dbReference type="ChEBI" id="CHEBI:15378"/>
        <dbReference type="ChEBI" id="CHEBI:58003"/>
        <dbReference type="ChEBI" id="CHEBI:60377"/>
    </reaction>
    <physiologicalReaction direction="left-to-right" evidence="1">
        <dbReference type="Rhea" id="RHEA:72676"/>
    </physiologicalReaction>
</comment>
<evidence type="ECO:0000256" key="1">
    <source>
        <dbReference type="ARBA" id="ARBA00034221"/>
    </source>
</evidence>